<dbReference type="EMBL" id="UINC01146385">
    <property type="protein sequence ID" value="SVD37080.1"/>
    <property type="molecule type" value="Genomic_DNA"/>
</dbReference>
<dbReference type="InterPro" id="IPR002397">
    <property type="entry name" value="Cyt_P450_B"/>
</dbReference>
<dbReference type="PANTHER" id="PTHR46696">
    <property type="entry name" value="P450, PUTATIVE (EUROFUNG)-RELATED"/>
    <property type="match status" value="1"/>
</dbReference>
<evidence type="ECO:0000313" key="2">
    <source>
        <dbReference type="EMBL" id="SVD37080.1"/>
    </source>
</evidence>
<accession>A0A382US86</accession>
<dbReference type="PRINTS" id="PR00359">
    <property type="entry name" value="BP450"/>
</dbReference>
<dbReference type="PANTHER" id="PTHR46696:SF6">
    <property type="entry name" value="P450, PUTATIVE (EUROFUNG)-RELATED"/>
    <property type="match status" value="1"/>
</dbReference>
<name>A0A382US86_9ZZZZ</name>
<feature type="non-terminal residue" evidence="2">
    <location>
        <position position="196"/>
    </location>
</feature>
<reference evidence="2" key="1">
    <citation type="submission" date="2018-05" db="EMBL/GenBank/DDBJ databases">
        <authorList>
            <person name="Lanie J.A."/>
            <person name="Ng W.-L."/>
            <person name="Kazmierczak K.M."/>
            <person name="Andrzejewski T.M."/>
            <person name="Davidsen T.M."/>
            <person name="Wayne K.J."/>
            <person name="Tettelin H."/>
            <person name="Glass J.I."/>
            <person name="Rusch D."/>
            <person name="Podicherti R."/>
            <person name="Tsui H.-C.T."/>
            <person name="Winkler M.E."/>
        </authorList>
    </citation>
    <scope>NUCLEOTIDE SEQUENCE</scope>
</reference>
<organism evidence="2">
    <name type="scientific">marine metagenome</name>
    <dbReference type="NCBI Taxonomy" id="408172"/>
    <lineage>
        <taxon>unclassified sequences</taxon>
        <taxon>metagenomes</taxon>
        <taxon>ecological metagenomes</taxon>
    </lineage>
</organism>
<dbReference type="GO" id="GO:0005506">
    <property type="term" value="F:iron ion binding"/>
    <property type="evidence" value="ECO:0007669"/>
    <property type="project" value="InterPro"/>
</dbReference>
<dbReference type="SUPFAM" id="SSF48264">
    <property type="entry name" value="Cytochrome P450"/>
    <property type="match status" value="1"/>
</dbReference>
<dbReference type="InterPro" id="IPR036396">
    <property type="entry name" value="Cyt_P450_sf"/>
</dbReference>
<sequence length="196" mass="22546">MAKLTKTNPFDPSVLMGPHTYNRYLREEAPVYHCQKTGIYFVSTYDLVMEVAKNEKVYSSKFSTMMKGDQARDEELLAIQSRGFPRIDTMLTQDPPEQRRYRSLCQKPFSVSSVKKLRPYLKFLANDLIDGFIDEGKCNWMDDFCVPFAVNMIARILGVPLKDMDLFKAWSDANVYQFAAGQTRAELLRSAQLVVD</sequence>
<evidence type="ECO:0008006" key="3">
    <source>
        <dbReference type="Google" id="ProtNLM"/>
    </source>
</evidence>
<comment type="similarity">
    <text evidence="1">Belongs to the cytochrome P450 family.</text>
</comment>
<protein>
    <recommendedName>
        <fullName evidence="3">Cytochrome P450</fullName>
    </recommendedName>
</protein>
<dbReference type="GO" id="GO:0016705">
    <property type="term" value="F:oxidoreductase activity, acting on paired donors, with incorporation or reduction of molecular oxygen"/>
    <property type="evidence" value="ECO:0007669"/>
    <property type="project" value="InterPro"/>
</dbReference>
<dbReference type="Gene3D" id="1.10.630.10">
    <property type="entry name" value="Cytochrome P450"/>
    <property type="match status" value="1"/>
</dbReference>
<proteinExistence type="inferred from homology"/>
<dbReference type="AlphaFoldDB" id="A0A382US86"/>
<gene>
    <name evidence="2" type="ORF">METZ01_LOCUS389934</name>
</gene>
<dbReference type="GO" id="GO:0020037">
    <property type="term" value="F:heme binding"/>
    <property type="evidence" value="ECO:0007669"/>
    <property type="project" value="InterPro"/>
</dbReference>
<dbReference type="GO" id="GO:0004497">
    <property type="term" value="F:monooxygenase activity"/>
    <property type="evidence" value="ECO:0007669"/>
    <property type="project" value="InterPro"/>
</dbReference>
<evidence type="ECO:0000256" key="1">
    <source>
        <dbReference type="ARBA" id="ARBA00010617"/>
    </source>
</evidence>